<name>A0A4Y7SIJ6_COPMI</name>
<gene>
    <name evidence="4" type="ORF">FA13DRAFT_1741619</name>
</gene>
<feature type="region of interest" description="Disordered" evidence="1">
    <location>
        <begin position="294"/>
        <end position="331"/>
    </location>
</feature>
<keyword evidence="2" id="KW-1133">Transmembrane helix</keyword>
<keyword evidence="2" id="KW-0472">Membrane</keyword>
<dbReference type="Proteomes" id="UP000298030">
    <property type="component" value="Unassembled WGS sequence"/>
</dbReference>
<feature type="transmembrane region" description="Helical" evidence="2">
    <location>
        <begin position="59"/>
        <end position="77"/>
    </location>
</feature>
<dbReference type="OrthoDB" id="2638860at2759"/>
<evidence type="ECO:0000259" key="3">
    <source>
        <dbReference type="Pfam" id="PF20151"/>
    </source>
</evidence>
<feature type="domain" description="DUF6533" evidence="3">
    <location>
        <begin position="29"/>
        <end position="70"/>
    </location>
</feature>
<dbReference type="InterPro" id="IPR045340">
    <property type="entry name" value="DUF6533"/>
</dbReference>
<protein>
    <recommendedName>
        <fullName evidence="3">DUF6533 domain-containing protein</fullName>
    </recommendedName>
</protein>
<accession>A0A4Y7SIJ6</accession>
<evidence type="ECO:0000313" key="4">
    <source>
        <dbReference type="EMBL" id="TEB21696.1"/>
    </source>
</evidence>
<feature type="transmembrane region" description="Helical" evidence="2">
    <location>
        <begin position="182"/>
        <end position="204"/>
    </location>
</feature>
<feature type="transmembrane region" description="Helical" evidence="2">
    <location>
        <begin position="97"/>
        <end position="120"/>
    </location>
</feature>
<dbReference type="EMBL" id="QPFP01000104">
    <property type="protein sequence ID" value="TEB21696.1"/>
    <property type="molecule type" value="Genomic_DNA"/>
</dbReference>
<reference evidence="4 5" key="1">
    <citation type="journal article" date="2019" name="Nat. Ecol. Evol.">
        <title>Megaphylogeny resolves global patterns of mushroom evolution.</title>
        <authorList>
            <person name="Varga T."/>
            <person name="Krizsan K."/>
            <person name="Foldi C."/>
            <person name="Dima B."/>
            <person name="Sanchez-Garcia M."/>
            <person name="Sanchez-Ramirez S."/>
            <person name="Szollosi G.J."/>
            <person name="Szarkandi J.G."/>
            <person name="Papp V."/>
            <person name="Albert L."/>
            <person name="Andreopoulos W."/>
            <person name="Angelini C."/>
            <person name="Antonin V."/>
            <person name="Barry K.W."/>
            <person name="Bougher N.L."/>
            <person name="Buchanan P."/>
            <person name="Buyck B."/>
            <person name="Bense V."/>
            <person name="Catcheside P."/>
            <person name="Chovatia M."/>
            <person name="Cooper J."/>
            <person name="Damon W."/>
            <person name="Desjardin D."/>
            <person name="Finy P."/>
            <person name="Geml J."/>
            <person name="Haridas S."/>
            <person name="Hughes K."/>
            <person name="Justo A."/>
            <person name="Karasinski D."/>
            <person name="Kautmanova I."/>
            <person name="Kiss B."/>
            <person name="Kocsube S."/>
            <person name="Kotiranta H."/>
            <person name="LaButti K.M."/>
            <person name="Lechner B.E."/>
            <person name="Liimatainen K."/>
            <person name="Lipzen A."/>
            <person name="Lukacs Z."/>
            <person name="Mihaltcheva S."/>
            <person name="Morgado L.N."/>
            <person name="Niskanen T."/>
            <person name="Noordeloos M.E."/>
            <person name="Ohm R.A."/>
            <person name="Ortiz-Santana B."/>
            <person name="Ovrebo C."/>
            <person name="Racz N."/>
            <person name="Riley R."/>
            <person name="Savchenko A."/>
            <person name="Shiryaev A."/>
            <person name="Soop K."/>
            <person name="Spirin V."/>
            <person name="Szebenyi C."/>
            <person name="Tomsovsky M."/>
            <person name="Tulloss R.E."/>
            <person name="Uehling J."/>
            <person name="Grigoriev I.V."/>
            <person name="Vagvolgyi C."/>
            <person name="Papp T."/>
            <person name="Martin F.M."/>
            <person name="Miettinen O."/>
            <person name="Hibbett D.S."/>
            <person name="Nagy L.G."/>
        </authorList>
    </citation>
    <scope>NUCLEOTIDE SEQUENCE [LARGE SCALE GENOMIC DNA]</scope>
    <source>
        <strain evidence="4 5">FP101781</strain>
    </source>
</reference>
<sequence>MDPEVVAEIVSQIPLYQISQTLRFTQLPAFTALLYHYILTFNDEVSQIWPQPTWKTGKILFLATKYTTIIYVAHLLILNWPHNYGISVPGCEALGTVVSVSGILARTFAEGTLWLCLYALLQGKSEFFYLLVVAFLACSIPANVLNAIDVMSQRAVPQDTISLLLGYPCNFLVRQRPDLSAIGAYISLARTSLTLVAGLATLIIRYRNQNHNLIRVIRREGGMYYISSLVLLFLACLTSTPKSPITNAVQSETIWSLKLLFTTVFADRLLLRMKKVDDPGTQAVISSLVFDHDSDQSTPLSGGSGDPGEEALRDEREAPNPEEGEIVSVVETREKELGKRVEV</sequence>
<keyword evidence="2" id="KW-0812">Transmembrane</keyword>
<feature type="transmembrane region" description="Helical" evidence="2">
    <location>
        <begin position="127"/>
        <end position="148"/>
    </location>
</feature>
<feature type="transmembrane region" description="Helical" evidence="2">
    <location>
        <begin position="224"/>
        <end position="241"/>
    </location>
</feature>
<evidence type="ECO:0000256" key="2">
    <source>
        <dbReference type="SAM" id="Phobius"/>
    </source>
</evidence>
<proteinExistence type="predicted"/>
<comment type="caution">
    <text evidence="4">The sequence shown here is derived from an EMBL/GenBank/DDBJ whole genome shotgun (WGS) entry which is preliminary data.</text>
</comment>
<evidence type="ECO:0000313" key="5">
    <source>
        <dbReference type="Proteomes" id="UP000298030"/>
    </source>
</evidence>
<feature type="compositionally biased region" description="Basic and acidic residues" evidence="1">
    <location>
        <begin position="310"/>
        <end position="319"/>
    </location>
</feature>
<dbReference type="AlphaFoldDB" id="A0A4Y7SIJ6"/>
<keyword evidence="5" id="KW-1185">Reference proteome</keyword>
<evidence type="ECO:0000256" key="1">
    <source>
        <dbReference type="SAM" id="MobiDB-lite"/>
    </source>
</evidence>
<organism evidence="4 5">
    <name type="scientific">Coprinellus micaceus</name>
    <name type="common">Glistening ink-cap mushroom</name>
    <name type="synonym">Coprinus micaceus</name>
    <dbReference type="NCBI Taxonomy" id="71717"/>
    <lineage>
        <taxon>Eukaryota</taxon>
        <taxon>Fungi</taxon>
        <taxon>Dikarya</taxon>
        <taxon>Basidiomycota</taxon>
        <taxon>Agaricomycotina</taxon>
        <taxon>Agaricomycetes</taxon>
        <taxon>Agaricomycetidae</taxon>
        <taxon>Agaricales</taxon>
        <taxon>Agaricineae</taxon>
        <taxon>Psathyrellaceae</taxon>
        <taxon>Coprinellus</taxon>
    </lineage>
</organism>
<dbReference type="Pfam" id="PF20151">
    <property type="entry name" value="DUF6533"/>
    <property type="match status" value="1"/>
</dbReference>